<evidence type="ECO:0000313" key="2">
    <source>
        <dbReference type="Proteomes" id="UP000308600"/>
    </source>
</evidence>
<gene>
    <name evidence="1" type="ORF">BDN72DRAFT_871205</name>
</gene>
<dbReference type="EMBL" id="ML208367">
    <property type="protein sequence ID" value="TFK67773.1"/>
    <property type="molecule type" value="Genomic_DNA"/>
</dbReference>
<name>A0ACD3APA8_9AGAR</name>
<evidence type="ECO:0000313" key="1">
    <source>
        <dbReference type="EMBL" id="TFK67773.1"/>
    </source>
</evidence>
<reference evidence="1 2" key="1">
    <citation type="journal article" date="2019" name="Nat. Ecol. Evol.">
        <title>Megaphylogeny resolves global patterns of mushroom evolution.</title>
        <authorList>
            <person name="Varga T."/>
            <person name="Krizsan K."/>
            <person name="Foldi C."/>
            <person name="Dima B."/>
            <person name="Sanchez-Garcia M."/>
            <person name="Sanchez-Ramirez S."/>
            <person name="Szollosi G.J."/>
            <person name="Szarkandi J.G."/>
            <person name="Papp V."/>
            <person name="Albert L."/>
            <person name="Andreopoulos W."/>
            <person name="Angelini C."/>
            <person name="Antonin V."/>
            <person name="Barry K.W."/>
            <person name="Bougher N.L."/>
            <person name="Buchanan P."/>
            <person name="Buyck B."/>
            <person name="Bense V."/>
            <person name="Catcheside P."/>
            <person name="Chovatia M."/>
            <person name="Cooper J."/>
            <person name="Damon W."/>
            <person name="Desjardin D."/>
            <person name="Finy P."/>
            <person name="Geml J."/>
            <person name="Haridas S."/>
            <person name="Hughes K."/>
            <person name="Justo A."/>
            <person name="Karasinski D."/>
            <person name="Kautmanova I."/>
            <person name="Kiss B."/>
            <person name="Kocsube S."/>
            <person name="Kotiranta H."/>
            <person name="LaButti K.M."/>
            <person name="Lechner B.E."/>
            <person name="Liimatainen K."/>
            <person name="Lipzen A."/>
            <person name="Lukacs Z."/>
            <person name="Mihaltcheva S."/>
            <person name="Morgado L.N."/>
            <person name="Niskanen T."/>
            <person name="Noordeloos M.E."/>
            <person name="Ohm R.A."/>
            <person name="Ortiz-Santana B."/>
            <person name="Ovrebo C."/>
            <person name="Racz N."/>
            <person name="Riley R."/>
            <person name="Savchenko A."/>
            <person name="Shiryaev A."/>
            <person name="Soop K."/>
            <person name="Spirin V."/>
            <person name="Szebenyi C."/>
            <person name="Tomsovsky M."/>
            <person name="Tulloss R.E."/>
            <person name="Uehling J."/>
            <person name="Grigoriev I.V."/>
            <person name="Vagvolgyi C."/>
            <person name="Papp T."/>
            <person name="Martin F.M."/>
            <person name="Miettinen O."/>
            <person name="Hibbett D.S."/>
            <person name="Nagy L.G."/>
        </authorList>
    </citation>
    <scope>NUCLEOTIDE SEQUENCE [LARGE SCALE GENOMIC DNA]</scope>
    <source>
        <strain evidence="1 2">NL-1719</strain>
    </source>
</reference>
<keyword evidence="2" id="KW-1185">Reference proteome</keyword>
<accession>A0ACD3APA8</accession>
<protein>
    <submittedName>
        <fullName evidence="1">MFS polyamine transporter</fullName>
    </submittedName>
</protein>
<organism evidence="1 2">
    <name type="scientific">Pluteus cervinus</name>
    <dbReference type="NCBI Taxonomy" id="181527"/>
    <lineage>
        <taxon>Eukaryota</taxon>
        <taxon>Fungi</taxon>
        <taxon>Dikarya</taxon>
        <taxon>Basidiomycota</taxon>
        <taxon>Agaricomycotina</taxon>
        <taxon>Agaricomycetes</taxon>
        <taxon>Agaricomycetidae</taxon>
        <taxon>Agaricales</taxon>
        <taxon>Pluteineae</taxon>
        <taxon>Pluteaceae</taxon>
        <taxon>Pluteus</taxon>
    </lineage>
</organism>
<dbReference type="Proteomes" id="UP000308600">
    <property type="component" value="Unassembled WGS sequence"/>
</dbReference>
<proteinExistence type="predicted"/>
<sequence length="515" mass="56517">MISESSSITKPHKGEVRDLEKGAGGLEEDDAEGGTGPSTATATVVSEVTHNPNELIVDWDGPDDPENPRNWAYRQKWRATIIVSLFTFMSPVSSSMMAPATTLLGHDLNESNPLLLAMMTSIFLLGPLSEIYGRVIVLQCANGFYFIWNLACSFARTPTEMIVFRFLAGLGGSAPLALGGGLLGDVWHPEQRGQAIAIYSLAPLLGPVFGPVCGAWIAQKSTWRWVFWSTCILDVIVQIAGLFFLRESFAPVLLERKAKAIRTSMGPEKAAELNVHTVFDKQDNRSRSAIFARNLIRPFAMFGREPIIQLLGLYMAFIYGIFYLSLTTLPEIFQITYREPVGTAGLHYLALGIGLTGASQFNARFLDKMYVYLKNRYGTKGQPEYRLPSMVPATILLPFGLLLAGWSAQHKLHWIVTDIGIACIGAGMILCFQCITSYVVDAFTLYAASALAATSCLRSIAGFSFPLFAPPMYAALGYGKGNTILAVVAIVIGCPAPWLFWKYGKRIRESSRYAQ</sequence>